<gene>
    <name evidence="3" type="ORF">QNI22_14975</name>
</gene>
<evidence type="ECO:0000313" key="4">
    <source>
        <dbReference type="Proteomes" id="UP001232063"/>
    </source>
</evidence>
<evidence type="ECO:0000256" key="2">
    <source>
        <dbReference type="ARBA" id="ARBA00022737"/>
    </source>
</evidence>
<keyword evidence="1" id="KW-0433">Leucine-rich repeat</keyword>
<protein>
    <recommendedName>
        <fullName evidence="5">Leucine-rich repeat domain-containing protein</fullName>
    </recommendedName>
</protein>
<dbReference type="SMART" id="SM00369">
    <property type="entry name" value="LRR_TYP"/>
    <property type="match status" value="2"/>
</dbReference>
<accession>A0AAE3R711</accession>
<evidence type="ECO:0008006" key="5">
    <source>
        <dbReference type="Google" id="ProtNLM"/>
    </source>
</evidence>
<dbReference type="AlphaFoldDB" id="A0AAE3R711"/>
<dbReference type="Gene3D" id="3.80.10.10">
    <property type="entry name" value="Ribonuclease Inhibitor"/>
    <property type="match status" value="1"/>
</dbReference>
<dbReference type="InterPro" id="IPR032675">
    <property type="entry name" value="LRR_dom_sf"/>
</dbReference>
<comment type="caution">
    <text evidence="3">The sequence shown here is derived from an EMBL/GenBank/DDBJ whole genome shotgun (WGS) entry which is preliminary data.</text>
</comment>
<reference evidence="3" key="1">
    <citation type="submission" date="2023-05" db="EMBL/GenBank/DDBJ databases">
        <authorList>
            <person name="Zhang X."/>
        </authorList>
    </citation>
    <scope>NUCLEOTIDE SEQUENCE</scope>
    <source>
        <strain evidence="3">BD1B2-1</strain>
    </source>
</reference>
<dbReference type="PANTHER" id="PTHR48051">
    <property type="match status" value="1"/>
</dbReference>
<dbReference type="GO" id="GO:0005737">
    <property type="term" value="C:cytoplasm"/>
    <property type="evidence" value="ECO:0007669"/>
    <property type="project" value="TreeGrafter"/>
</dbReference>
<sequence length="193" mass="22574">MENEIENLKRLLLSTTDENVKLGLTIWQNNAGLAITFSKNDRKHIYKRIAKNKELVLYCLESDFPEPIQRIQKLELRHSNLKDLPASVARLPYLNELDLRYNELQVVPEVVGKLKSLKKLELGMNEFSQIPEEVFHLKNLRYLCFCSNSNFKLDMDSPITQMAKIEVLCISDDQLSERLKDKLKELRPQIVFK</sequence>
<dbReference type="InterPro" id="IPR001611">
    <property type="entry name" value="Leu-rich_rpt"/>
</dbReference>
<dbReference type="RefSeq" id="WP_314511725.1">
    <property type="nucleotide sequence ID" value="NZ_JASJOU010000004.1"/>
</dbReference>
<proteinExistence type="predicted"/>
<evidence type="ECO:0000313" key="3">
    <source>
        <dbReference type="EMBL" id="MDJ1501968.1"/>
    </source>
</evidence>
<dbReference type="InterPro" id="IPR003591">
    <property type="entry name" value="Leu-rich_rpt_typical-subtyp"/>
</dbReference>
<organism evidence="3 4">
    <name type="scientific">Xanthocytophaga agilis</name>
    <dbReference type="NCBI Taxonomy" id="3048010"/>
    <lineage>
        <taxon>Bacteria</taxon>
        <taxon>Pseudomonadati</taxon>
        <taxon>Bacteroidota</taxon>
        <taxon>Cytophagia</taxon>
        <taxon>Cytophagales</taxon>
        <taxon>Rhodocytophagaceae</taxon>
        <taxon>Xanthocytophaga</taxon>
    </lineage>
</organism>
<evidence type="ECO:0000256" key="1">
    <source>
        <dbReference type="ARBA" id="ARBA00022614"/>
    </source>
</evidence>
<dbReference type="Proteomes" id="UP001232063">
    <property type="component" value="Unassembled WGS sequence"/>
</dbReference>
<dbReference type="EMBL" id="JASJOU010000004">
    <property type="protein sequence ID" value="MDJ1501968.1"/>
    <property type="molecule type" value="Genomic_DNA"/>
</dbReference>
<dbReference type="PANTHER" id="PTHR48051:SF54">
    <property type="entry name" value="LEUCINE-RICH REPEAT-CONTAINING PROTEIN"/>
    <property type="match status" value="1"/>
</dbReference>
<keyword evidence="4" id="KW-1185">Reference proteome</keyword>
<dbReference type="InterPro" id="IPR050216">
    <property type="entry name" value="LRR_domain-containing"/>
</dbReference>
<dbReference type="Pfam" id="PF13855">
    <property type="entry name" value="LRR_8"/>
    <property type="match status" value="1"/>
</dbReference>
<name>A0AAE3R711_9BACT</name>
<dbReference type="SUPFAM" id="SSF52058">
    <property type="entry name" value="L domain-like"/>
    <property type="match status" value="1"/>
</dbReference>
<keyword evidence="2" id="KW-0677">Repeat</keyword>